<dbReference type="InterPro" id="IPR044751">
    <property type="entry name" value="Ion_transp-like_CBS"/>
</dbReference>
<keyword evidence="7 9" id="KW-0129">CBS domain</keyword>
<feature type="domain" description="CBS" evidence="12">
    <location>
        <begin position="288"/>
        <end position="349"/>
    </location>
</feature>
<dbReference type="InterPro" id="IPR000644">
    <property type="entry name" value="CBS_dom"/>
</dbReference>
<evidence type="ECO:0000256" key="8">
    <source>
        <dbReference type="ARBA" id="ARBA00023136"/>
    </source>
</evidence>
<comment type="subcellular location">
    <subcellularLocation>
        <location evidence="1">Cell membrane</location>
        <topology evidence="1">Multi-pass membrane protein</topology>
    </subcellularLocation>
</comment>
<keyword evidence="4 10" id="KW-0812">Transmembrane</keyword>
<keyword evidence="8 10" id="KW-0472">Membrane</keyword>
<evidence type="ECO:0000256" key="4">
    <source>
        <dbReference type="ARBA" id="ARBA00022692"/>
    </source>
</evidence>
<evidence type="ECO:0000256" key="11">
    <source>
        <dbReference type="SAM" id="Phobius"/>
    </source>
</evidence>
<evidence type="ECO:0000256" key="7">
    <source>
        <dbReference type="ARBA" id="ARBA00023122"/>
    </source>
</evidence>
<evidence type="ECO:0000313" key="15">
    <source>
        <dbReference type="Proteomes" id="UP000567246"/>
    </source>
</evidence>
<evidence type="ECO:0000313" key="14">
    <source>
        <dbReference type="EMBL" id="MBB5848635.1"/>
    </source>
</evidence>
<dbReference type="Gene3D" id="3.30.465.10">
    <property type="match status" value="1"/>
</dbReference>
<feature type="transmembrane region" description="Helical" evidence="11">
    <location>
        <begin position="6"/>
        <end position="26"/>
    </location>
</feature>
<dbReference type="Proteomes" id="UP000567246">
    <property type="component" value="Unassembled WGS sequence"/>
</dbReference>
<dbReference type="EMBL" id="JACHMW010000001">
    <property type="protein sequence ID" value="MBB5848635.1"/>
    <property type="molecule type" value="Genomic_DNA"/>
</dbReference>
<dbReference type="SUPFAM" id="SSF56176">
    <property type="entry name" value="FAD-binding/transporter-associated domain-like"/>
    <property type="match status" value="1"/>
</dbReference>
<name>A0A7W9JIP8_9MICC</name>
<evidence type="ECO:0000259" key="13">
    <source>
        <dbReference type="PROSITE" id="PS51846"/>
    </source>
</evidence>
<evidence type="ECO:0000256" key="9">
    <source>
        <dbReference type="PROSITE-ProRule" id="PRU00703"/>
    </source>
</evidence>
<evidence type="ECO:0000256" key="1">
    <source>
        <dbReference type="ARBA" id="ARBA00004651"/>
    </source>
</evidence>
<evidence type="ECO:0000259" key="12">
    <source>
        <dbReference type="PROSITE" id="PS51371"/>
    </source>
</evidence>
<feature type="transmembrane region" description="Helical" evidence="11">
    <location>
        <begin position="143"/>
        <end position="161"/>
    </location>
</feature>
<evidence type="ECO:0000256" key="10">
    <source>
        <dbReference type="PROSITE-ProRule" id="PRU01193"/>
    </source>
</evidence>
<comment type="caution">
    <text evidence="14">The sequence shown here is derived from an EMBL/GenBank/DDBJ whole genome shotgun (WGS) entry which is preliminary data.</text>
</comment>
<sequence>MDPILLLILGVVVILVIILANGFFVAQEFAYMSVDRVRLAAAAENGDEAARRALAVTRRTSFMLSGAQLGITVTGLLVGYVAEPMVGEALTQLLGGTAIPASVVIAVSTVGVLLVATVVQMIIGELYPKNLAIANPDPLARALARPTQVYLALFGWLIWVFDKSAEALLRLLRIEPVHDVDSTATAQDLDRIVEDSRDSGTLPAELSVLLDRILDFPERDAEHAMVPRSQTDEVGPETTVAEVRALMAAAHTRYPVISADHQPLGVVHLQDVLALGHAPAPDLLVTDVMRPATVVPTVMPLPDVTRALDDADDQLACVIDEHGGFVGVLTLEDLAEELVGDLRDEHDDEAHEEIVPVVVGESWALRGDVHLDELERAIGHPLPEGEAETVSGLLIESLGRLPEEGERVAVDLPEDTRDYGGAVLYDRRLEVDVRRVERHVPADVEVHLVETPREDETEEDPR</sequence>
<protein>
    <submittedName>
        <fullName evidence="14">CBS domain containing-hemolysin-like protein</fullName>
    </submittedName>
</protein>
<reference evidence="14 15" key="1">
    <citation type="submission" date="2020-08" db="EMBL/GenBank/DDBJ databases">
        <title>Sequencing the genomes of 1000 actinobacteria strains.</title>
        <authorList>
            <person name="Klenk H.-P."/>
        </authorList>
    </citation>
    <scope>NUCLEOTIDE SEQUENCE [LARGE SCALE GENOMIC DNA]</scope>
    <source>
        <strain evidence="14 15">DSM 17945</strain>
    </source>
</reference>
<dbReference type="RefSeq" id="WP_184171855.1">
    <property type="nucleotide sequence ID" value="NZ_BAABAG010000007.1"/>
</dbReference>
<feature type="domain" description="CBS" evidence="12">
    <location>
        <begin position="225"/>
        <end position="283"/>
    </location>
</feature>
<comment type="similarity">
    <text evidence="2">Belongs to the UPF0053 family.</text>
</comment>
<dbReference type="Pfam" id="PF00571">
    <property type="entry name" value="CBS"/>
    <property type="match status" value="2"/>
</dbReference>
<evidence type="ECO:0000256" key="3">
    <source>
        <dbReference type="ARBA" id="ARBA00022475"/>
    </source>
</evidence>
<keyword evidence="15" id="KW-1185">Reference proteome</keyword>
<dbReference type="PANTHER" id="PTHR43099:SF6">
    <property type="entry name" value="UPF0053 PROTEIN RV1842C"/>
    <property type="match status" value="1"/>
</dbReference>
<keyword evidence="6 10" id="KW-1133">Transmembrane helix</keyword>
<dbReference type="InterPro" id="IPR005170">
    <property type="entry name" value="Transptr-assoc_dom"/>
</dbReference>
<dbReference type="Pfam" id="PF03471">
    <property type="entry name" value="CorC_HlyC"/>
    <property type="match status" value="1"/>
</dbReference>
<dbReference type="SUPFAM" id="SSF54631">
    <property type="entry name" value="CBS-domain pair"/>
    <property type="match status" value="1"/>
</dbReference>
<dbReference type="InterPro" id="IPR016169">
    <property type="entry name" value="FAD-bd_PCMH_sub2"/>
</dbReference>
<dbReference type="PROSITE" id="PS51846">
    <property type="entry name" value="CNNM"/>
    <property type="match status" value="1"/>
</dbReference>
<dbReference type="InterPro" id="IPR051676">
    <property type="entry name" value="UPF0053_domain"/>
</dbReference>
<evidence type="ECO:0000256" key="5">
    <source>
        <dbReference type="ARBA" id="ARBA00022737"/>
    </source>
</evidence>
<proteinExistence type="inferred from homology"/>
<evidence type="ECO:0000256" key="6">
    <source>
        <dbReference type="ARBA" id="ARBA00022989"/>
    </source>
</evidence>
<dbReference type="PANTHER" id="PTHR43099">
    <property type="entry name" value="UPF0053 PROTEIN YRKA"/>
    <property type="match status" value="1"/>
</dbReference>
<keyword evidence="3" id="KW-1003">Cell membrane</keyword>
<dbReference type="AlphaFoldDB" id="A0A7W9JIP8"/>
<dbReference type="PROSITE" id="PS51371">
    <property type="entry name" value="CBS"/>
    <property type="match status" value="2"/>
</dbReference>
<dbReference type="Pfam" id="PF01595">
    <property type="entry name" value="CNNM"/>
    <property type="match status" value="1"/>
</dbReference>
<feature type="transmembrane region" description="Helical" evidence="11">
    <location>
        <begin position="102"/>
        <end position="123"/>
    </location>
</feature>
<organism evidence="14 15">
    <name type="scientific">Micrococcus endophyticus</name>
    <dbReference type="NCBI Taxonomy" id="455343"/>
    <lineage>
        <taxon>Bacteria</taxon>
        <taxon>Bacillati</taxon>
        <taxon>Actinomycetota</taxon>
        <taxon>Actinomycetes</taxon>
        <taxon>Micrococcales</taxon>
        <taxon>Micrococcaceae</taxon>
        <taxon>Micrococcus</taxon>
    </lineage>
</organism>
<dbReference type="GO" id="GO:0005886">
    <property type="term" value="C:plasma membrane"/>
    <property type="evidence" value="ECO:0007669"/>
    <property type="project" value="UniProtKB-SubCell"/>
</dbReference>
<dbReference type="InterPro" id="IPR046342">
    <property type="entry name" value="CBS_dom_sf"/>
</dbReference>
<accession>A0A7W9JIP8</accession>
<dbReference type="InterPro" id="IPR036318">
    <property type="entry name" value="FAD-bd_PCMH-like_sf"/>
</dbReference>
<feature type="transmembrane region" description="Helical" evidence="11">
    <location>
        <begin position="61"/>
        <end position="82"/>
    </location>
</feature>
<gene>
    <name evidence="14" type="ORF">HDA33_001199</name>
</gene>
<dbReference type="SMART" id="SM01091">
    <property type="entry name" value="CorC_HlyC"/>
    <property type="match status" value="1"/>
</dbReference>
<dbReference type="GO" id="GO:0050660">
    <property type="term" value="F:flavin adenine dinucleotide binding"/>
    <property type="evidence" value="ECO:0007669"/>
    <property type="project" value="InterPro"/>
</dbReference>
<feature type="domain" description="CNNM transmembrane" evidence="13">
    <location>
        <begin position="3"/>
        <end position="206"/>
    </location>
</feature>
<evidence type="ECO:0000256" key="2">
    <source>
        <dbReference type="ARBA" id="ARBA00006337"/>
    </source>
</evidence>
<dbReference type="Gene3D" id="3.10.580.10">
    <property type="entry name" value="CBS-domain"/>
    <property type="match status" value="1"/>
</dbReference>
<dbReference type="InterPro" id="IPR002550">
    <property type="entry name" value="CNNM"/>
</dbReference>
<keyword evidence="5" id="KW-0677">Repeat</keyword>
<dbReference type="CDD" id="cd04590">
    <property type="entry name" value="CBS_pair_CorC_HlyC_assoc"/>
    <property type="match status" value="1"/>
</dbReference>